<dbReference type="Proteomes" id="UP000414136">
    <property type="component" value="Unassembled WGS sequence"/>
</dbReference>
<protein>
    <submittedName>
        <fullName evidence="1">Uncharacterized protein</fullName>
    </submittedName>
</protein>
<organism evidence="1 2">
    <name type="scientific">Pandoraea captiosa</name>
    <dbReference type="NCBI Taxonomy" id="2508302"/>
    <lineage>
        <taxon>Bacteria</taxon>
        <taxon>Pseudomonadati</taxon>
        <taxon>Pseudomonadota</taxon>
        <taxon>Betaproteobacteria</taxon>
        <taxon>Burkholderiales</taxon>
        <taxon>Burkholderiaceae</taxon>
        <taxon>Pandoraea</taxon>
    </lineage>
</organism>
<keyword evidence="2" id="KW-1185">Reference proteome</keyword>
<dbReference type="EMBL" id="CABPSQ010000001">
    <property type="protein sequence ID" value="VVE60235.1"/>
    <property type="molecule type" value="Genomic_DNA"/>
</dbReference>
<evidence type="ECO:0000313" key="2">
    <source>
        <dbReference type="Proteomes" id="UP000414136"/>
    </source>
</evidence>
<accession>A0A5E4ZIL5</accession>
<name>A0A5E4ZIL5_9BURK</name>
<gene>
    <name evidence="1" type="ORF">PCA31118_00167</name>
</gene>
<sequence>MSMRAAMKAAARTDVSDQAAFVFSAPAGTP</sequence>
<proteinExistence type="predicted"/>
<reference evidence="1 2" key="1">
    <citation type="submission" date="2019-08" db="EMBL/GenBank/DDBJ databases">
        <authorList>
            <person name="Peeters C."/>
        </authorList>
    </citation>
    <scope>NUCLEOTIDE SEQUENCE [LARGE SCALE GENOMIC DNA]</scope>
    <source>
        <strain evidence="1 2">LMG 31118</strain>
    </source>
</reference>
<dbReference type="AlphaFoldDB" id="A0A5E4ZIL5"/>
<evidence type="ECO:0000313" key="1">
    <source>
        <dbReference type="EMBL" id="VVE60235.1"/>
    </source>
</evidence>